<reference evidence="1 2" key="1">
    <citation type="journal article" date="2006" name="Science">
        <title>The genome of black cottonwood, Populus trichocarpa (Torr. &amp; Gray).</title>
        <authorList>
            <person name="Tuskan G.A."/>
            <person name="Difazio S."/>
            <person name="Jansson S."/>
            <person name="Bohlmann J."/>
            <person name="Grigoriev I."/>
            <person name="Hellsten U."/>
            <person name="Putnam N."/>
            <person name="Ralph S."/>
            <person name="Rombauts S."/>
            <person name="Salamov A."/>
            <person name="Schein J."/>
            <person name="Sterck L."/>
            <person name="Aerts A."/>
            <person name="Bhalerao R.R."/>
            <person name="Bhalerao R.P."/>
            <person name="Blaudez D."/>
            <person name="Boerjan W."/>
            <person name="Brun A."/>
            <person name="Brunner A."/>
            <person name="Busov V."/>
            <person name="Campbell M."/>
            <person name="Carlson J."/>
            <person name="Chalot M."/>
            <person name="Chapman J."/>
            <person name="Chen G.L."/>
            <person name="Cooper D."/>
            <person name="Coutinho P.M."/>
            <person name="Couturier J."/>
            <person name="Covert S."/>
            <person name="Cronk Q."/>
            <person name="Cunningham R."/>
            <person name="Davis J."/>
            <person name="Degroeve S."/>
            <person name="Dejardin A."/>
            <person name="Depamphilis C."/>
            <person name="Detter J."/>
            <person name="Dirks B."/>
            <person name="Dubchak I."/>
            <person name="Duplessis S."/>
            <person name="Ehlting J."/>
            <person name="Ellis B."/>
            <person name="Gendler K."/>
            <person name="Goodstein D."/>
            <person name="Gribskov M."/>
            <person name="Grimwood J."/>
            <person name="Groover A."/>
            <person name="Gunter L."/>
            <person name="Hamberger B."/>
            <person name="Heinze B."/>
            <person name="Helariutta Y."/>
            <person name="Henrissat B."/>
            <person name="Holligan D."/>
            <person name="Holt R."/>
            <person name="Huang W."/>
            <person name="Islam-Faridi N."/>
            <person name="Jones S."/>
            <person name="Jones-Rhoades M."/>
            <person name="Jorgensen R."/>
            <person name="Joshi C."/>
            <person name="Kangasjarvi J."/>
            <person name="Karlsson J."/>
            <person name="Kelleher C."/>
            <person name="Kirkpatrick R."/>
            <person name="Kirst M."/>
            <person name="Kohler A."/>
            <person name="Kalluri U."/>
            <person name="Larimer F."/>
            <person name="Leebens-Mack J."/>
            <person name="Leple J.C."/>
            <person name="Locascio P."/>
            <person name="Lou Y."/>
            <person name="Lucas S."/>
            <person name="Martin F."/>
            <person name="Montanini B."/>
            <person name="Napoli C."/>
            <person name="Nelson D.R."/>
            <person name="Nelson C."/>
            <person name="Nieminen K."/>
            <person name="Nilsson O."/>
            <person name="Pereda V."/>
            <person name="Peter G."/>
            <person name="Philippe R."/>
            <person name="Pilate G."/>
            <person name="Poliakov A."/>
            <person name="Razumovskaya J."/>
            <person name="Richardson P."/>
            <person name="Rinaldi C."/>
            <person name="Ritland K."/>
            <person name="Rouze P."/>
            <person name="Ryaboy D."/>
            <person name="Schmutz J."/>
            <person name="Schrader J."/>
            <person name="Segerman B."/>
            <person name="Shin H."/>
            <person name="Siddiqui A."/>
            <person name="Sterky F."/>
            <person name="Terry A."/>
            <person name="Tsai C.J."/>
            <person name="Uberbacher E."/>
            <person name="Unneberg P."/>
            <person name="Vahala J."/>
            <person name="Wall K."/>
            <person name="Wessler S."/>
            <person name="Yang G."/>
            <person name="Yin T."/>
            <person name="Douglas C."/>
            <person name="Marra M."/>
            <person name="Sandberg G."/>
            <person name="Van de Peer Y."/>
            <person name="Rokhsar D."/>
        </authorList>
    </citation>
    <scope>NUCLEOTIDE SEQUENCE [LARGE SCALE GENOMIC DNA]</scope>
    <source>
        <strain evidence="2">cv. Nisqually</strain>
    </source>
</reference>
<sequence>MRNEGGYEVMKKVIEKLGLGLKERIAAPGEGDEQRLTARLETADINTFKVLLIDGASTCVGCGVEKEGKESFEDRRHASNMNPYLVEAMRMSSNPSYEILFIYSSSSLFNKPRKDLYQ</sequence>
<proteinExistence type="predicted"/>
<gene>
    <name evidence="1" type="ORF">POPTR_017G127901v4</name>
</gene>
<protein>
    <submittedName>
        <fullName evidence="1">Uncharacterized protein</fullName>
    </submittedName>
</protein>
<organism evidence="1 2">
    <name type="scientific">Populus trichocarpa</name>
    <name type="common">Western balsam poplar</name>
    <name type="synonym">Populus balsamifera subsp. trichocarpa</name>
    <dbReference type="NCBI Taxonomy" id="3694"/>
    <lineage>
        <taxon>Eukaryota</taxon>
        <taxon>Viridiplantae</taxon>
        <taxon>Streptophyta</taxon>
        <taxon>Embryophyta</taxon>
        <taxon>Tracheophyta</taxon>
        <taxon>Spermatophyta</taxon>
        <taxon>Magnoliopsida</taxon>
        <taxon>eudicotyledons</taxon>
        <taxon>Gunneridae</taxon>
        <taxon>Pentapetalae</taxon>
        <taxon>rosids</taxon>
        <taxon>fabids</taxon>
        <taxon>Malpighiales</taxon>
        <taxon>Salicaceae</taxon>
        <taxon>Saliceae</taxon>
        <taxon>Populus</taxon>
    </lineage>
</organism>
<accession>A0ACC0RRV5</accession>
<name>A0ACC0RRV5_POPTR</name>
<keyword evidence="2" id="KW-1185">Reference proteome</keyword>
<evidence type="ECO:0000313" key="2">
    <source>
        <dbReference type="Proteomes" id="UP000006729"/>
    </source>
</evidence>
<evidence type="ECO:0000313" key="1">
    <source>
        <dbReference type="EMBL" id="KAI9379679.1"/>
    </source>
</evidence>
<comment type="caution">
    <text evidence="1">The sequence shown here is derived from an EMBL/GenBank/DDBJ whole genome shotgun (WGS) entry which is preliminary data.</text>
</comment>
<dbReference type="Proteomes" id="UP000006729">
    <property type="component" value="Chromosome 17"/>
</dbReference>
<dbReference type="EMBL" id="CM009306">
    <property type="protein sequence ID" value="KAI9379679.1"/>
    <property type="molecule type" value="Genomic_DNA"/>
</dbReference>